<evidence type="ECO:0008006" key="3">
    <source>
        <dbReference type="Google" id="ProtNLM"/>
    </source>
</evidence>
<sequence>MSFFWLNAWRCITRVFLGLLCRLNQNVIVRRLCNSDELSHGLELLTRWGHGRLW</sequence>
<organism evidence="1 2">
    <name type="scientific">Azospirillum baldaniorum</name>
    <dbReference type="NCBI Taxonomy" id="1064539"/>
    <lineage>
        <taxon>Bacteria</taxon>
        <taxon>Pseudomonadati</taxon>
        <taxon>Pseudomonadota</taxon>
        <taxon>Alphaproteobacteria</taxon>
        <taxon>Rhodospirillales</taxon>
        <taxon>Azospirillaceae</taxon>
        <taxon>Azospirillum</taxon>
    </lineage>
</organism>
<gene>
    <name evidence="1" type="ORF">AZOBR_p1130113</name>
</gene>
<accession>A0A9P1JW74</accession>
<evidence type="ECO:0000313" key="1">
    <source>
        <dbReference type="EMBL" id="CCD00890.1"/>
    </source>
</evidence>
<evidence type="ECO:0000313" key="2">
    <source>
        <dbReference type="Proteomes" id="UP000007319"/>
    </source>
</evidence>
<dbReference type="KEGG" id="abs:AZOBR_p1130113"/>
<dbReference type="EMBL" id="HE577328">
    <property type="protein sequence ID" value="CCD00890.1"/>
    <property type="molecule type" value="Genomic_DNA"/>
</dbReference>
<reference evidence="1 2" key="1">
    <citation type="journal article" date="2011" name="PLoS Genet.">
        <title>Azospirillum genomes reveal transition of bacteria from aquatic to terrestrial environments.</title>
        <authorList>
            <person name="Wisniewski-Dye F."/>
            <person name="Borziak K."/>
            <person name="Khalsa-Moyers G."/>
            <person name="Alexandre G."/>
            <person name="Sukharnikov L.O."/>
            <person name="Wuichet K."/>
            <person name="Hurst G.B."/>
            <person name="McDonald W.H."/>
            <person name="Robertson J.S."/>
            <person name="Barbe V."/>
            <person name="Calteau A."/>
            <person name="Rouy Z."/>
            <person name="Mangenot S."/>
            <person name="Prigent-Combaret C."/>
            <person name="Normand P."/>
            <person name="Boyer M."/>
            <person name="Siguier P."/>
            <person name="Dessaux Y."/>
            <person name="Elmerich C."/>
            <person name="Condemine G."/>
            <person name="Krishnen G."/>
            <person name="Kennedy I."/>
            <person name="Paterson A.H."/>
            <person name="Gonzalez V."/>
            <person name="Mavingui P."/>
            <person name="Zhulin I.B."/>
        </authorList>
    </citation>
    <scope>NUCLEOTIDE SEQUENCE [LARGE SCALE GENOMIC DNA]</scope>
    <source>
        <strain evidence="1 2">Sp245</strain>
    </source>
</reference>
<name>A0A9P1JW74_9PROT</name>
<keyword evidence="2" id="KW-1185">Reference proteome</keyword>
<proteinExistence type="predicted"/>
<protein>
    <recommendedName>
        <fullName evidence="3">Transposase</fullName>
    </recommendedName>
</protein>
<dbReference type="Proteomes" id="UP000007319">
    <property type="component" value="Plasmid AZOBR_p1"/>
</dbReference>
<dbReference type="AlphaFoldDB" id="A0A9P1JW74"/>
<keyword evidence="1" id="KW-0614">Plasmid</keyword>
<geneLocation type="plasmid" evidence="1 2">
    <name>AZOBR_p1</name>
</geneLocation>